<feature type="compositionally biased region" description="Polar residues" evidence="1">
    <location>
        <begin position="34"/>
        <end position="46"/>
    </location>
</feature>
<reference evidence="3 4" key="1">
    <citation type="journal article" date="2020" name="Biotechnol. Biofuels">
        <title>New insights from the biogas microbiome by comprehensive genome-resolved metagenomics of nearly 1600 species originating from multiple anaerobic digesters.</title>
        <authorList>
            <person name="Campanaro S."/>
            <person name="Treu L."/>
            <person name="Rodriguez-R L.M."/>
            <person name="Kovalovszki A."/>
            <person name="Ziels R.M."/>
            <person name="Maus I."/>
            <person name="Zhu X."/>
            <person name="Kougias P.G."/>
            <person name="Basile A."/>
            <person name="Luo G."/>
            <person name="Schluter A."/>
            <person name="Konstantinidis K.T."/>
            <person name="Angelidaki I."/>
        </authorList>
    </citation>
    <scope>NUCLEOTIDE SEQUENCE [LARGE SCALE GENOMIC DNA]</scope>
    <source>
        <strain evidence="3">AS06rmzACSIP_65</strain>
    </source>
</reference>
<protein>
    <submittedName>
        <fullName evidence="3">Uncharacterized protein</fullName>
    </submittedName>
</protein>
<evidence type="ECO:0000256" key="2">
    <source>
        <dbReference type="SAM" id="SignalP"/>
    </source>
</evidence>
<sequence>MVKILAGLLVVLLATSCSSILTTTNTFASSFSSPETINATDTPKPTQTEEVKTETLIPTEVEPEEPKRISLEGLYTVSIQSEFLTEWYRSLFKQLEIRWCEQCSSEEIETQLEYAGNNWIAVQDEHVLYIHSGWDFFAGPELGEILLRMYKAENLIDSVICLNKNVCYEVVDYKILERDSIGGSISLGELFTVQEDDYFIFTCSELVIPGIPTPKLIIQIRQLE</sequence>
<keyword evidence="2" id="KW-0732">Signal</keyword>
<proteinExistence type="predicted"/>
<dbReference type="PROSITE" id="PS51257">
    <property type="entry name" value="PROKAR_LIPOPROTEIN"/>
    <property type="match status" value="1"/>
</dbReference>
<comment type="caution">
    <text evidence="3">The sequence shown here is derived from an EMBL/GenBank/DDBJ whole genome shotgun (WGS) entry which is preliminary data.</text>
</comment>
<evidence type="ECO:0000313" key="3">
    <source>
        <dbReference type="EMBL" id="NLD25266.1"/>
    </source>
</evidence>
<evidence type="ECO:0000313" key="4">
    <source>
        <dbReference type="Proteomes" id="UP000545876"/>
    </source>
</evidence>
<organism evidence="3 4">
    <name type="scientific">Candidatus Dojkabacteria bacterium</name>
    <dbReference type="NCBI Taxonomy" id="2099670"/>
    <lineage>
        <taxon>Bacteria</taxon>
        <taxon>Candidatus Dojkabacteria</taxon>
    </lineage>
</organism>
<accession>A0A847D0G1</accession>
<gene>
    <name evidence="3" type="ORF">GX656_01335</name>
</gene>
<feature type="chain" id="PRO_5032650183" evidence="2">
    <location>
        <begin position="29"/>
        <end position="224"/>
    </location>
</feature>
<dbReference type="EMBL" id="JAAZBX010000003">
    <property type="protein sequence ID" value="NLD25266.1"/>
    <property type="molecule type" value="Genomic_DNA"/>
</dbReference>
<feature type="region of interest" description="Disordered" evidence="1">
    <location>
        <begin position="32"/>
        <end position="55"/>
    </location>
</feature>
<name>A0A847D0G1_9BACT</name>
<dbReference type="Proteomes" id="UP000545876">
    <property type="component" value="Unassembled WGS sequence"/>
</dbReference>
<feature type="signal peptide" evidence="2">
    <location>
        <begin position="1"/>
        <end position="28"/>
    </location>
</feature>
<dbReference type="AlphaFoldDB" id="A0A847D0G1"/>
<evidence type="ECO:0000256" key="1">
    <source>
        <dbReference type="SAM" id="MobiDB-lite"/>
    </source>
</evidence>